<sequence length="439" mass="49716">MVTNVTTLSFNDTSCANLPPQFVNHVRSFKFTERLCVQFHDQPDCNGDSFQTTARVFTTSLMTWNFHNRTNSVRLCPDPCVPNYGQSIPIVANETNTSFPIIPISMFSAPDFKGRKLSITVQSCTHLDKNLGLVGLPISIRIPKTQCVLLFYTSVTQQTGDDRDCIVDDVGYSVLELQGSRPGLEYIPNWFGVIPAPYIKAISPCQCLSRMSYPDSTASVDFHPVENLITLFSSPNFRGQNVTILLNFTNCLTFTNDKFRDWEGTAESIYVGNKSCVSVYTEHDCPSNLETRIRSSIPYLFHYNLEQRIRSLRPCTQEESIVKNKSENTLLYFLIIVSCISTTIALGLIAIQMYIRKRFRTMYRTMKERLSEKEVKEFMEGLCLQLETVQDQDGQHFAIDDNGIGPVASKLSSDLLAQNQPYDNRLEIPVDQLEYGALI</sequence>
<reference evidence="2 3" key="1">
    <citation type="submission" date="2024-08" db="EMBL/GenBank/DDBJ databases">
        <authorList>
            <person name="Cucini C."/>
            <person name="Frati F."/>
        </authorList>
    </citation>
    <scope>NUCLEOTIDE SEQUENCE [LARGE SCALE GENOMIC DNA]</scope>
</reference>
<dbReference type="Gene3D" id="2.60.20.10">
    <property type="entry name" value="Crystallins"/>
    <property type="match status" value="1"/>
</dbReference>
<organism evidence="2 3">
    <name type="scientific">Orchesella dallaii</name>
    <dbReference type="NCBI Taxonomy" id="48710"/>
    <lineage>
        <taxon>Eukaryota</taxon>
        <taxon>Metazoa</taxon>
        <taxon>Ecdysozoa</taxon>
        <taxon>Arthropoda</taxon>
        <taxon>Hexapoda</taxon>
        <taxon>Collembola</taxon>
        <taxon>Entomobryomorpha</taxon>
        <taxon>Entomobryoidea</taxon>
        <taxon>Orchesellidae</taxon>
        <taxon>Orchesellinae</taxon>
        <taxon>Orchesella</taxon>
    </lineage>
</organism>
<evidence type="ECO:0000256" key="1">
    <source>
        <dbReference type="SAM" id="Phobius"/>
    </source>
</evidence>
<comment type="caution">
    <text evidence="2">The sequence shown here is derived from an EMBL/GenBank/DDBJ whole genome shotgun (WGS) entry which is preliminary data.</text>
</comment>
<name>A0ABP1QVT6_9HEXA</name>
<gene>
    <name evidence="2" type="ORF">ODALV1_LOCUS15689</name>
</gene>
<protein>
    <submittedName>
        <fullName evidence="2">Uncharacterized protein</fullName>
    </submittedName>
</protein>
<keyword evidence="3" id="KW-1185">Reference proteome</keyword>
<dbReference type="EMBL" id="CAXLJM020000048">
    <property type="protein sequence ID" value="CAL8112529.1"/>
    <property type="molecule type" value="Genomic_DNA"/>
</dbReference>
<keyword evidence="1" id="KW-0472">Membrane</keyword>
<dbReference type="Proteomes" id="UP001642540">
    <property type="component" value="Unassembled WGS sequence"/>
</dbReference>
<accession>A0ABP1QVT6</accession>
<evidence type="ECO:0000313" key="2">
    <source>
        <dbReference type="EMBL" id="CAL8112529.1"/>
    </source>
</evidence>
<keyword evidence="1" id="KW-0812">Transmembrane</keyword>
<keyword evidence="1" id="KW-1133">Transmembrane helix</keyword>
<feature type="transmembrane region" description="Helical" evidence="1">
    <location>
        <begin position="330"/>
        <end position="355"/>
    </location>
</feature>
<evidence type="ECO:0000313" key="3">
    <source>
        <dbReference type="Proteomes" id="UP001642540"/>
    </source>
</evidence>
<proteinExistence type="predicted"/>